<dbReference type="KEGG" id="epo:Epro_1091"/>
<reference evidence="1 2" key="1">
    <citation type="submission" date="2014-09" db="EMBL/GenBank/DDBJ databases">
        <title>Complete genome sequence of Endomicrobium proavitum.</title>
        <authorList>
            <person name="Zheng H."/>
        </authorList>
    </citation>
    <scope>NUCLEOTIDE SEQUENCE [LARGE SCALE GENOMIC DNA]</scope>
    <source>
        <strain evidence="1 2">Rsa215</strain>
    </source>
</reference>
<name>A0A0G3WKS7_9BACT</name>
<gene>
    <name evidence="1" type="ORF">Epro_1091</name>
</gene>
<dbReference type="Proteomes" id="UP000035337">
    <property type="component" value="Chromosome"/>
</dbReference>
<proteinExistence type="predicted"/>
<sequence>MSVKMEIFKKFKYLITSKRKLSAKSNLKIIRMEQDKWLFTLKKGLRNPHSLDNFEVLVLSSALDVCLDYLKNARKI</sequence>
<dbReference type="AlphaFoldDB" id="A0A0G3WKS7"/>
<keyword evidence="2" id="KW-1185">Reference proteome</keyword>
<dbReference type="EMBL" id="CP009498">
    <property type="protein sequence ID" value="AKL98470.1"/>
    <property type="molecule type" value="Genomic_DNA"/>
</dbReference>
<evidence type="ECO:0000313" key="1">
    <source>
        <dbReference type="EMBL" id="AKL98470.1"/>
    </source>
</evidence>
<protein>
    <submittedName>
        <fullName evidence="1">Uncharacterized protein</fullName>
    </submittedName>
</protein>
<accession>A0A0G3WKS7</accession>
<dbReference type="STRING" id="1408281.Epro_1091"/>
<evidence type="ECO:0000313" key="2">
    <source>
        <dbReference type="Proteomes" id="UP000035337"/>
    </source>
</evidence>
<organism evidence="1 2">
    <name type="scientific">Endomicrobium proavitum</name>
    <dbReference type="NCBI Taxonomy" id="1408281"/>
    <lineage>
        <taxon>Bacteria</taxon>
        <taxon>Pseudomonadati</taxon>
        <taxon>Elusimicrobiota</taxon>
        <taxon>Endomicrobiia</taxon>
        <taxon>Endomicrobiales</taxon>
        <taxon>Endomicrobiaceae</taxon>
        <taxon>Endomicrobium</taxon>
    </lineage>
</organism>